<dbReference type="AlphaFoldDB" id="A0A517YMH9"/>
<dbReference type="KEGG" id="aagg:ETAA8_65860"/>
<evidence type="ECO:0000256" key="1">
    <source>
        <dbReference type="SAM" id="Phobius"/>
    </source>
</evidence>
<evidence type="ECO:0000313" key="3">
    <source>
        <dbReference type="Proteomes" id="UP000315017"/>
    </source>
</evidence>
<protein>
    <submittedName>
        <fullName evidence="2">Uncharacterized protein</fullName>
    </submittedName>
</protein>
<dbReference type="EMBL" id="CP036274">
    <property type="protein sequence ID" value="QDU31428.1"/>
    <property type="molecule type" value="Genomic_DNA"/>
</dbReference>
<gene>
    <name evidence="2" type="ORF">ETAA8_65860</name>
</gene>
<keyword evidence="1" id="KW-1133">Transmembrane helix</keyword>
<organism evidence="2 3">
    <name type="scientific">Anatilimnocola aggregata</name>
    <dbReference type="NCBI Taxonomy" id="2528021"/>
    <lineage>
        <taxon>Bacteria</taxon>
        <taxon>Pseudomonadati</taxon>
        <taxon>Planctomycetota</taxon>
        <taxon>Planctomycetia</taxon>
        <taxon>Pirellulales</taxon>
        <taxon>Pirellulaceae</taxon>
        <taxon>Anatilimnocola</taxon>
    </lineage>
</organism>
<evidence type="ECO:0000313" key="2">
    <source>
        <dbReference type="EMBL" id="QDU31428.1"/>
    </source>
</evidence>
<keyword evidence="1" id="KW-0812">Transmembrane</keyword>
<name>A0A517YMH9_9BACT</name>
<proteinExistence type="predicted"/>
<reference evidence="2 3" key="1">
    <citation type="submission" date="2019-02" db="EMBL/GenBank/DDBJ databases">
        <title>Deep-cultivation of Planctomycetes and their phenomic and genomic characterization uncovers novel biology.</title>
        <authorList>
            <person name="Wiegand S."/>
            <person name="Jogler M."/>
            <person name="Boedeker C."/>
            <person name="Pinto D."/>
            <person name="Vollmers J."/>
            <person name="Rivas-Marin E."/>
            <person name="Kohn T."/>
            <person name="Peeters S.H."/>
            <person name="Heuer A."/>
            <person name="Rast P."/>
            <person name="Oberbeckmann S."/>
            <person name="Bunk B."/>
            <person name="Jeske O."/>
            <person name="Meyerdierks A."/>
            <person name="Storesund J.E."/>
            <person name="Kallscheuer N."/>
            <person name="Luecker S."/>
            <person name="Lage O.M."/>
            <person name="Pohl T."/>
            <person name="Merkel B.J."/>
            <person name="Hornburger P."/>
            <person name="Mueller R.-W."/>
            <person name="Bruemmer F."/>
            <person name="Labrenz M."/>
            <person name="Spormann A.M."/>
            <person name="Op den Camp H."/>
            <person name="Overmann J."/>
            <person name="Amann R."/>
            <person name="Jetten M.S.M."/>
            <person name="Mascher T."/>
            <person name="Medema M.H."/>
            <person name="Devos D.P."/>
            <person name="Kaster A.-K."/>
            <person name="Ovreas L."/>
            <person name="Rohde M."/>
            <person name="Galperin M.Y."/>
            <person name="Jogler C."/>
        </authorList>
    </citation>
    <scope>NUCLEOTIDE SEQUENCE [LARGE SCALE GENOMIC DNA]</scope>
    <source>
        <strain evidence="2 3">ETA_A8</strain>
    </source>
</reference>
<dbReference type="Proteomes" id="UP000315017">
    <property type="component" value="Chromosome"/>
</dbReference>
<feature type="transmembrane region" description="Helical" evidence="1">
    <location>
        <begin position="25"/>
        <end position="49"/>
    </location>
</feature>
<keyword evidence="3" id="KW-1185">Reference proteome</keyword>
<sequence>MDVNPYESPSTENPTPTPKTRKRYFAIYVLFAILGFCAAFVLTAPMGAIDGGTEPYWFGGAAVAAFAYRIMWS</sequence>
<keyword evidence="1" id="KW-0472">Membrane</keyword>
<accession>A0A517YMH9</accession>